<dbReference type="Proteomes" id="UP001165587">
    <property type="component" value="Unassembled WGS sequence"/>
</dbReference>
<evidence type="ECO:0000259" key="1">
    <source>
        <dbReference type="Pfam" id="PF12680"/>
    </source>
</evidence>
<organism evidence="2 3">
    <name type="scientific">Herbiconiux oxytropis</name>
    <dbReference type="NCBI Taxonomy" id="2970915"/>
    <lineage>
        <taxon>Bacteria</taxon>
        <taxon>Bacillati</taxon>
        <taxon>Actinomycetota</taxon>
        <taxon>Actinomycetes</taxon>
        <taxon>Micrococcales</taxon>
        <taxon>Microbacteriaceae</taxon>
        <taxon>Herbiconiux</taxon>
    </lineage>
</organism>
<name>A0AA42BWW4_9MICO</name>
<proteinExistence type="predicted"/>
<gene>
    <name evidence="2" type="ORF">N1028_15795</name>
</gene>
<dbReference type="RefSeq" id="WP_259530349.1">
    <property type="nucleotide sequence ID" value="NZ_JANLCK010000010.1"/>
</dbReference>
<dbReference type="Gene3D" id="3.10.450.50">
    <property type="match status" value="1"/>
</dbReference>
<dbReference type="AlphaFoldDB" id="A0AA42BWW4"/>
<sequence>MTDTKDIDERSRELALHFYDHYLTLDPAVYEPIVEPDAYYKVGHTEYFGHEGFATVVKSIKFLYPNGLTPEITDIIVDGYKVALKVTTRAVTNAGLDYENFYAVHFRFSENGKVAELYEFLDSAYANEKFSYEGFVEALSS</sequence>
<accession>A0AA42BWW4</accession>
<dbReference type="Pfam" id="PF12680">
    <property type="entry name" value="SnoaL_2"/>
    <property type="match status" value="1"/>
</dbReference>
<protein>
    <recommendedName>
        <fullName evidence="1">SnoaL-like domain-containing protein</fullName>
    </recommendedName>
</protein>
<evidence type="ECO:0000313" key="2">
    <source>
        <dbReference type="EMBL" id="MCS5727358.1"/>
    </source>
</evidence>
<dbReference type="SUPFAM" id="SSF54427">
    <property type="entry name" value="NTF2-like"/>
    <property type="match status" value="1"/>
</dbReference>
<evidence type="ECO:0000313" key="3">
    <source>
        <dbReference type="Proteomes" id="UP001165587"/>
    </source>
</evidence>
<dbReference type="InterPro" id="IPR032710">
    <property type="entry name" value="NTF2-like_dom_sf"/>
</dbReference>
<dbReference type="EMBL" id="JANLCK010000010">
    <property type="protein sequence ID" value="MCS5727358.1"/>
    <property type="molecule type" value="Genomic_DNA"/>
</dbReference>
<dbReference type="InterPro" id="IPR037401">
    <property type="entry name" value="SnoaL-like"/>
</dbReference>
<reference evidence="2" key="1">
    <citation type="submission" date="2022-08" db="EMBL/GenBank/DDBJ databases">
        <authorList>
            <person name="Deng Y."/>
            <person name="Han X.-F."/>
            <person name="Zhang Y.-Q."/>
        </authorList>
    </citation>
    <scope>NUCLEOTIDE SEQUENCE</scope>
    <source>
        <strain evidence="2">CPCC 203407</strain>
    </source>
</reference>
<keyword evidence="3" id="KW-1185">Reference proteome</keyword>
<feature type="domain" description="SnoaL-like" evidence="1">
    <location>
        <begin position="17"/>
        <end position="116"/>
    </location>
</feature>
<comment type="caution">
    <text evidence="2">The sequence shown here is derived from an EMBL/GenBank/DDBJ whole genome shotgun (WGS) entry which is preliminary data.</text>
</comment>